<dbReference type="EMBL" id="DS572697">
    <property type="protein sequence ID" value="EGY19675.1"/>
    <property type="molecule type" value="Genomic_DNA"/>
</dbReference>
<dbReference type="KEGG" id="vda:VDAG_01691"/>
<dbReference type="Proteomes" id="UP000001611">
    <property type="component" value="Chromosome 7"/>
</dbReference>
<accession>G2WVQ5</accession>
<sequence length="123" mass="13105">MLSSSGGSPDRLLLPALAARDANAGAALSSVDGSPTWDFLTWDPATAATSIGADATFTDLEIGAGKSLTDAKKVDRIEELEKALEETIRERDELRVRLARQEAETKALKSVMRMGKESPSKGD</sequence>
<feature type="coiled-coil region" evidence="1">
    <location>
        <begin position="70"/>
        <end position="111"/>
    </location>
</feature>
<dbReference type="OrthoDB" id="2257100at2759"/>
<dbReference type="InParanoid" id="G2WVQ5"/>
<keyword evidence="3" id="KW-1185">Reference proteome</keyword>
<name>G2WVQ5_VERDV</name>
<dbReference type="GeneID" id="20703154"/>
<dbReference type="STRING" id="498257.G2WVQ5"/>
<evidence type="ECO:0000313" key="3">
    <source>
        <dbReference type="Proteomes" id="UP000001611"/>
    </source>
</evidence>
<dbReference type="HOGENOM" id="CLU_2016964_0_0_1"/>
<dbReference type="eggNOG" id="ENOG502SG5D">
    <property type="taxonomic scope" value="Eukaryota"/>
</dbReference>
<dbReference type="RefSeq" id="XP_009656015.1">
    <property type="nucleotide sequence ID" value="XM_009657720.1"/>
</dbReference>
<evidence type="ECO:0000313" key="2">
    <source>
        <dbReference type="EMBL" id="EGY19675.1"/>
    </source>
</evidence>
<reference evidence="2 3" key="1">
    <citation type="submission" date="2008-03" db="EMBL/GenBank/DDBJ databases">
        <title>The Genome Sequence of Verticillium dahliae VdLs.17.</title>
        <authorList>
            <consortium name="The Broad Institute Genome Sequencing Platform"/>
            <person name="Ma L.-J.J."/>
            <person name="Klosterman S.J."/>
            <person name="Subbarao K."/>
            <person name="Dobinson K."/>
            <person name="Veronese P."/>
            <person name="Kang S."/>
            <person name="Gold S.E."/>
            <person name="Young S."/>
            <person name="Jaffe D."/>
            <person name="Gnerre S."/>
            <person name="Berlin A."/>
            <person name="Heiman D."/>
            <person name="Hepburn T."/>
            <person name="Sykes S."/>
            <person name="Alvarado L."/>
            <person name="Kodira C.D."/>
            <person name="Lander E."/>
            <person name="Galagan J."/>
            <person name="Nusbaum C."/>
            <person name="Birren B."/>
        </authorList>
    </citation>
    <scope>NUCLEOTIDE SEQUENCE [LARGE SCALE GENOMIC DNA]</scope>
    <source>
        <strain evidence="3">VdLs.17 / ATCC MYA-4575 / FGSC 10137</strain>
    </source>
</reference>
<evidence type="ECO:0000256" key="1">
    <source>
        <dbReference type="SAM" id="Coils"/>
    </source>
</evidence>
<protein>
    <submittedName>
        <fullName evidence="2">Uncharacterized protein</fullName>
    </submittedName>
</protein>
<dbReference type="AlphaFoldDB" id="G2WVQ5"/>
<organism evidence="2 3">
    <name type="scientific">Verticillium dahliae (strain VdLs.17 / ATCC MYA-4575 / FGSC 10137)</name>
    <name type="common">Verticillium wilt</name>
    <dbReference type="NCBI Taxonomy" id="498257"/>
    <lineage>
        <taxon>Eukaryota</taxon>
        <taxon>Fungi</taxon>
        <taxon>Dikarya</taxon>
        <taxon>Ascomycota</taxon>
        <taxon>Pezizomycotina</taxon>
        <taxon>Sordariomycetes</taxon>
        <taxon>Hypocreomycetidae</taxon>
        <taxon>Glomerellales</taxon>
        <taxon>Plectosphaerellaceae</taxon>
        <taxon>Verticillium</taxon>
    </lineage>
</organism>
<keyword evidence="1" id="KW-0175">Coiled coil</keyword>
<gene>
    <name evidence="2" type="ORF">VDAG_01691</name>
</gene>
<proteinExistence type="predicted"/>